<dbReference type="Proteomes" id="UP000624419">
    <property type="component" value="Unassembled WGS sequence"/>
</dbReference>
<dbReference type="Gene3D" id="3.30.70.2970">
    <property type="entry name" value="Protein of unknown function (DUF541), domain 2"/>
    <property type="match status" value="1"/>
</dbReference>
<comment type="caution">
    <text evidence="1">The sequence shown here is derived from an EMBL/GenBank/DDBJ whole genome shotgun (WGS) entry which is preliminary data.</text>
</comment>
<dbReference type="InterPro" id="IPR052022">
    <property type="entry name" value="26kDa_periplasmic_antigen"/>
</dbReference>
<keyword evidence="2" id="KW-1185">Reference proteome</keyword>
<dbReference type="PANTHER" id="PTHR34387:SF2">
    <property type="entry name" value="SLR1258 PROTEIN"/>
    <property type="match status" value="1"/>
</dbReference>
<dbReference type="EMBL" id="JABBXD010000007">
    <property type="protein sequence ID" value="MBD3586528.1"/>
    <property type="molecule type" value="Genomic_DNA"/>
</dbReference>
<gene>
    <name evidence="1" type="ORF">HHX48_12340</name>
</gene>
<dbReference type="PIRSF" id="PIRSF029033">
    <property type="entry name" value="UCP029033"/>
    <property type="match status" value="1"/>
</dbReference>
<dbReference type="RefSeq" id="WP_191025545.1">
    <property type="nucleotide sequence ID" value="NZ_JABBXD010000007.1"/>
</dbReference>
<reference evidence="1 2" key="1">
    <citation type="submission" date="2020-04" db="EMBL/GenBank/DDBJ databases">
        <title>Salinimonas sp. HHU 13199.</title>
        <authorList>
            <person name="Cui X."/>
            <person name="Zhang D."/>
        </authorList>
    </citation>
    <scope>NUCLEOTIDE SEQUENCE [LARGE SCALE GENOMIC DNA]</scope>
    <source>
        <strain evidence="1 2">HHU 13199</strain>
    </source>
</reference>
<dbReference type="Pfam" id="PF04402">
    <property type="entry name" value="SIMPL"/>
    <property type="match status" value="1"/>
</dbReference>
<dbReference type="InterPro" id="IPR007497">
    <property type="entry name" value="SIMPL/DUF541"/>
</dbReference>
<dbReference type="InterPro" id="IPR016907">
    <property type="entry name" value="UCP029033"/>
</dbReference>
<sequence length="236" mass="26177">MSKASSVILAAGIIIGLSLLALLLGRAMVEFKAWDRVVTVKGLSEKEYLADTVIWPLQFTVADNDVAGLYKTIETQSAQIKDFLIAAGVQENEISIGEPAITDKLANQYGGNANVQFRYTANQTVTVYSDRVEDIRKLMSTSSQLVEKGIVLSTQSYEAQTEYVFTRLNEVKPEMIEQATLNAREVAQKFAKDSDSQLGKIKRANQGQFSISARDKQHPHIKKIRVVSTIQYTLVD</sequence>
<name>A0ABR8LMG7_9ALTE</name>
<dbReference type="PANTHER" id="PTHR34387">
    <property type="entry name" value="SLR1258 PROTEIN"/>
    <property type="match status" value="1"/>
</dbReference>
<protein>
    <submittedName>
        <fullName evidence="1">SIMPL domain-containing protein</fullName>
    </submittedName>
</protein>
<evidence type="ECO:0000313" key="1">
    <source>
        <dbReference type="EMBL" id="MBD3586528.1"/>
    </source>
</evidence>
<evidence type="ECO:0000313" key="2">
    <source>
        <dbReference type="Proteomes" id="UP000624419"/>
    </source>
</evidence>
<organism evidence="1 2">
    <name type="scientific">Salinimonas profundi</name>
    <dbReference type="NCBI Taxonomy" id="2729140"/>
    <lineage>
        <taxon>Bacteria</taxon>
        <taxon>Pseudomonadati</taxon>
        <taxon>Pseudomonadota</taxon>
        <taxon>Gammaproteobacteria</taxon>
        <taxon>Alteromonadales</taxon>
        <taxon>Alteromonadaceae</taxon>
        <taxon>Alteromonas/Salinimonas group</taxon>
        <taxon>Salinimonas</taxon>
    </lineage>
</organism>
<proteinExistence type="predicted"/>
<accession>A0ABR8LMG7</accession>